<dbReference type="RefSeq" id="WP_015922190.1">
    <property type="nucleotide sequence ID" value="NC_011959.1"/>
</dbReference>
<comment type="subcellular location">
    <subcellularLocation>
        <location evidence="1 5">Cytoplasm</location>
    </subcellularLocation>
</comment>
<feature type="domain" description="RecX second three-helical" evidence="6">
    <location>
        <begin position="112"/>
        <end position="152"/>
    </location>
</feature>
<dbReference type="KEGG" id="tro:trd_1238"/>
<evidence type="ECO:0000256" key="3">
    <source>
        <dbReference type="ARBA" id="ARBA00018111"/>
    </source>
</evidence>
<evidence type="ECO:0000259" key="7">
    <source>
        <dbReference type="Pfam" id="PF21981"/>
    </source>
</evidence>
<accession>B9L1H9</accession>
<evidence type="ECO:0000256" key="4">
    <source>
        <dbReference type="ARBA" id="ARBA00022490"/>
    </source>
</evidence>
<evidence type="ECO:0000256" key="5">
    <source>
        <dbReference type="HAMAP-Rule" id="MF_01114"/>
    </source>
</evidence>
<reference evidence="9 10" key="1">
    <citation type="journal article" date="2009" name="PLoS ONE">
        <title>Complete genome sequence of the aerobic CO-oxidizing thermophile Thermomicrobium roseum.</title>
        <authorList>
            <person name="Wu D."/>
            <person name="Raymond J."/>
            <person name="Wu M."/>
            <person name="Chatterji S."/>
            <person name="Ren Q."/>
            <person name="Graham J.E."/>
            <person name="Bryant D.A."/>
            <person name="Robb F."/>
            <person name="Colman A."/>
            <person name="Tallon L.J."/>
            <person name="Badger J.H."/>
            <person name="Madupu R."/>
            <person name="Ward N.L."/>
            <person name="Eisen J.A."/>
        </authorList>
    </citation>
    <scope>NUCLEOTIDE SEQUENCE [LARGE SCALE GENOMIC DNA]</scope>
    <source>
        <strain evidence="10">ATCC 27502 / DSM 5159 / P-2</strain>
    </source>
</reference>
<feature type="domain" description="RecX third three-helical" evidence="7">
    <location>
        <begin position="158"/>
        <end position="205"/>
    </location>
</feature>
<evidence type="ECO:0000259" key="8">
    <source>
        <dbReference type="Pfam" id="PF21982"/>
    </source>
</evidence>
<dbReference type="HOGENOM" id="CLU_066607_4_1_0"/>
<organism evidence="9 10">
    <name type="scientific">Thermomicrobium roseum (strain ATCC 27502 / DSM 5159 / P-2)</name>
    <dbReference type="NCBI Taxonomy" id="309801"/>
    <lineage>
        <taxon>Bacteria</taxon>
        <taxon>Pseudomonadati</taxon>
        <taxon>Thermomicrobiota</taxon>
        <taxon>Thermomicrobia</taxon>
        <taxon>Thermomicrobiales</taxon>
        <taxon>Thermomicrobiaceae</taxon>
        <taxon>Thermomicrobium</taxon>
    </lineage>
</organism>
<evidence type="ECO:0000313" key="9">
    <source>
        <dbReference type="EMBL" id="ACM05796.1"/>
    </source>
</evidence>
<keyword evidence="4 5" id="KW-0963">Cytoplasm</keyword>
<dbReference type="GO" id="GO:0006282">
    <property type="term" value="P:regulation of DNA repair"/>
    <property type="evidence" value="ECO:0007669"/>
    <property type="project" value="UniProtKB-UniRule"/>
</dbReference>
<gene>
    <name evidence="5" type="primary">recX</name>
    <name evidence="9" type="ordered locus">trd_1238</name>
</gene>
<dbReference type="Pfam" id="PF21982">
    <property type="entry name" value="RecX_HTH1"/>
    <property type="match status" value="1"/>
</dbReference>
<protein>
    <recommendedName>
        <fullName evidence="3 5">Regulatory protein RecX</fullName>
    </recommendedName>
</protein>
<dbReference type="PANTHER" id="PTHR33602">
    <property type="entry name" value="REGULATORY PROTEIN RECX FAMILY PROTEIN"/>
    <property type="match status" value="1"/>
</dbReference>
<dbReference type="Proteomes" id="UP000000447">
    <property type="component" value="Chromosome"/>
</dbReference>
<dbReference type="InterPro" id="IPR053926">
    <property type="entry name" value="RecX_HTH_1st"/>
</dbReference>
<proteinExistence type="inferred from homology"/>
<feature type="domain" description="RecX first three-helical" evidence="8">
    <location>
        <begin position="66"/>
        <end position="105"/>
    </location>
</feature>
<dbReference type="Pfam" id="PF02631">
    <property type="entry name" value="RecX_HTH2"/>
    <property type="match status" value="1"/>
</dbReference>
<dbReference type="PANTHER" id="PTHR33602:SF1">
    <property type="entry name" value="REGULATORY PROTEIN RECX FAMILY PROTEIN"/>
    <property type="match status" value="1"/>
</dbReference>
<name>B9L1H9_THERP</name>
<dbReference type="AlphaFoldDB" id="B9L1H9"/>
<comment type="similarity">
    <text evidence="2 5">Belongs to the RecX family.</text>
</comment>
<dbReference type="InterPro" id="IPR003783">
    <property type="entry name" value="Regulatory_RecX"/>
</dbReference>
<evidence type="ECO:0000256" key="1">
    <source>
        <dbReference type="ARBA" id="ARBA00004496"/>
    </source>
</evidence>
<dbReference type="InterPro" id="IPR053925">
    <property type="entry name" value="RecX_HTH_3rd"/>
</dbReference>
<evidence type="ECO:0000256" key="2">
    <source>
        <dbReference type="ARBA" id="ARBA00009695"/>
    </source>
</evidence>
<dbReference type="EMBL" id="CP001275">
    <property type="protein sequence ID" value="ACM05796.1"/>
    <property type="molecule type" value="Genomic_DNA"/>
</dbReference>
<dbReference type="eggNOG" id="COG2137">
    <property type="taxonomic scope" value="Bacteria"/>
</dbReference>
<comment type="function">
    <text evidence="5">Modulates RecA activity.</text>
</comment>
<keyword evidence="10" id="KW-1185">Reference proteome</keyword>
<evidence type="ECO:0000313" key="10">
    <source>
        <dbReference type="Proteomes" id="UP000000447"/>
    </source>
</evidence>
<dbReference type="InterPro" id="IPR053924">
    <property type="entry name" value="RecX_HTH_2nd"/>
</dbReference>
<sequence length="222" mass="25327">MSEETDAITRIVPDRRRPDRLLIERNGLPWLRLSALRISELDVRTGEVLTPERRARLEHAAAVEEAIEAALRLLAARPRSEAELARRLRQKGFRDAVVQEVMTKLRALGYVDDRAFVAFWVAQRRTSRPRGIAALRQELRAKGITDELIEAAVTHDAEEEFSAALALAQKHLGRLQQHDRVTQERRVIGLLQRRGFSWSVIRRVVREVFSGKAGDDDFPLAD</sequence>
<dbReference type="Pfam" id="PF21981">
    <property type="entry name" value="RecX_HTH3"/>
    <property type="match status" value="1"/>
</dbReference>
<dbReference type="HAMAP" id="MF_01114">
    <property type="entry name" value="RecX"/>
    <property type="match status" value="1"/>
</dbReference>
<dbReference type="InterPro" id="IPR036388">
    <property type="entry name" value="WH-like_DNA-bd_sf"/>
</dbReference>
<dbReference type="GO" id="GO:0005737">
    <property type="term" value="C:cytoplasm"/>
    <property type="evidence" value="ECO:0007669"/>
    <property type="project" value="UniProtKB-SubCell"/>
</dbReference>
<dbReference type="STRING" id="309801.trd_1238"/>
<dbReference type="Gene3D" id="1.10.10.10">
    <property type="entry name" value="Winged helix-like DNA-binding domain superfamily/Winged helix DNA-binding domain"/>
    <property type="match status" value="3"/>
</dbReference>
<evidence type="ECO:0000259" key="6">
    <source>
        <dbReference type="Pfam" id="PF02631"/>
    </source>
</evidence>